<dbReference type="Pfam" id="PF03254">
    <property type="entry name" value="XG_FTase"/>
    <property type="match status" value="1"/>
</dbReference>
<accession>A0AAV5FDJ6</accession>
<comment type="caution">
    <text evidence="8">The sequence shown here is derived from an EMBL/GenBank/DDBJ whole genome shotgun (WGS) entry which is preliminary data.</text>
</comment>
<evidence type="ECO:0000256" key="4">
    <source>
        <dbReference type="ARBA" id="ARBA00023180"/>
    </source>
</evidence>
<comment type="function">
    <text evidence="6">May be involved in cell wall biosynthesis.</text>
</comment>
<comment type="similarity">
    <text evidence="1 6">Belongs to the glycosyltransferase 37 family.</text>
</comment>
<evidence type="ECO:0000256" key="3">
    <source>
        <dbReference type="ARBA" id="ARBA00022679"/>
    </source>
</evidence>
<dbReference type="GO" id="GO:0032580">
    <property type="term" value="C:Golgi cisterna membrane"/>
    <property type="evidence" value="ECO:0007669"/>
    <property type="project" value="UniProtKB-SubCell"/>
</dbReference>
<reference evidence="8" key="1">
    <citation type="journal article" date="2018" name="DNA Res.">
        <title>Multiple hybrid de novo genome assembly of finger millet, an orphan allotetraploid crop.</title>
        <authorList>
            <person name="Hatakeyama M."/>
            <person name="Aluri S."/>
            <person name="Balachadran M.T."/>
            <person name="Sivarajan S.R."/>
            <person name="Patrignani A."/>
            <person name="Gruter S."/>
            <person name="Poveda L."/>
            <person name="Shimizu-Inatsugi R."/>
            <person name="Baeten J."/>
            <person name="Francoijs K.J."/>
            <person name="Nataraja K.N."/>
            <person name="Reddy Y.A.N."/>
            <person name="Phadnis S."/>
            <person name="Ravikumar R.L."/>
            <person name="Schlapbach R."/>
            <person name="Sreeman S.M."/>
            <person name="Shimizu K.K."/>
        </authorList>
    </citation>
    <scope>NUCLEOTIDE SEQUENCE</scope>
</reference>
<organism evidence="8 9">
    <name type="scientific">Eleusine coracana subsp. coracana</name>
    <dbReference type="NCBI Taxonomy" id="191504"/>
    <lineage>
        <taxon>Eukaryota</taxon>
        <taxon>Viridiplantae</taxon>
        <taxon>Streptophyta</taxon>
        <taxon>Embryophyta</taxon>
        <taxon>Tracheophyta</taxon>
        <taxon>Spermatophyta</taxon>
        <taxon>Magnoliopsida</taxon>
        <taxon>Liliopsida</taxon>
        <taxon>Poales</taxon>
        <taxon>Poaceae</taxon>
        <taxon>PACMAD clade</taxon>
        <taxon>Chloridoideae</taxon>
        <taxon>Cynodonteae</taxon>
        <taxon>Eleusininae</taxon>
        <taxon>Eleusine</taxon>
    </lineage>
</organism>
<dbReference type="EMBL" id="BQKI01000085">
    <property type="protein sequence ID" value="GJN33794.1"/>
    <property type="molecule type" value="Genomic_DNA"/>
</dbReference>
<keyword evidence="3 6" id="KW-0808">Transferase</keyword>
<keyword evidence="9" id="KW-1185">Reference proteome</keyword>
<keyword evidence="4" id="KW-0325">Glycoprotein</keyword>
<name>A0AAV5FDJ6_ELECO</name>
<reference evidence="8" key="2">
    <citation type="submission" date="2021-12" db="EMBL/GenBank/DDBJ databases">
        <title>Resequencing data analysis of finger millet.</title>
        <authorList>
            <person name="Hatakeyama M."/>
            <person name="Aluri S."/>
            <person name="Balachadran M.T."/>
            <person name="Sivarajan S.R."/>
            <person name="Poveda L."/>
            <person name="Shimizu-Inatsugi R."/>
            <person name="Schlapbach R."/>
            <person name="Sreeman S.M."/>
            <person name="Shimizu K.K."/>
        </authorList>
    </citation>
    <scope>NUCLEOTIDE SEQUENCE</scope>
</reference>
<dbReference type="EC" id="2.4.1.-" evidence="6"/>
<protein>
    <recommendedName>
        <fullName evidence="6">Fucosyltransferase</fullName>
        <ecNumber evidence="6">2.4.1.-</ecNumber>
    </recommendedName>
</protein>
<keyword evidence="6" id="KW-0333">Golgi apparatus</keyword>
<dbReference type="GO" id="GO:0008107">
    <property type="term" value="F:galactoside 2-alpha-L-fucosyltransferase activity"/>
    <property type="evidence" value="ECO:0007669"/>
    <property type="project" value="InterPro"/>
</dbReference>
<dbReference type="AlphaFoldDB" id="A0AAV5FDJ6"/>
<dbReference type="GO" id="GO:0042546">
    <property type="term" value="P:cell wall biogenesis"/>
    <property type="evidence" value="ECO:0007669"/>
    <property type="project" value="InterPro"/>
</dbReference>
<evidence type="ECO:0000313" key="9">
    <source>
        <dbReference type="Proteomes" id="UP001054889"/>
    </source>
</evidence>
<feature type="region of interest" description="Disordered" evidence="7">
    <location>
        <begin position="33"/>
        <end position="82"/>
    </location>
</feature>
<evidence type="ECO:0000256" key="6">
    <source>
        <dbReference type="RuleBase" id="RU367004"/>
    </source>
</evidence>
<evidence type="ECO:0000256" key="5">
    <source>
        <dbReference type="ARBA" id="ARBA00023316"/>
    </source>
</evidence>
<evidence type="ECO:0000256" key="1">
    <source>
        <dbReference type="ARBA" id="ARBA00010481"/>
    </source>
</evidence>
<dbReference type="InterPro" id="IPR004938">
    <property type="entry name" value="XG_FTase"/>
</dbReference>
<evidence type="ECO:0000256" key="7">
    <source>
        <dbReference type="SAM" id="MobiDB-lite"/>
    </source>
</evidence>
<feature type="compositionally biased region" description="Basic residues" evidence="7">
    <location>
        <begin position="44"/>
        <end position="54"/>
    </location>
</feature>
<dbReference type="GO" id="GO:0071555">
    <property type="term" value="P:cell wall organization"/>
    <property type="evidence" value="ECO:0007669"/>
    <property type="project" value="UniProtKB-UniRule"/>
</dbReference>
<sequence length="82" mass="8737">MFLQSYCDAQVVSGWSAAVYVSHGLAGVRPWMLLPPRNGSRPASGRRPRSHASTRRPATSAGPRRAAVTWVPSSGMSGAARM</sequence>
<keyword evidence="5 6" id="KW-0961">Cell wall biogenesis/degradation</keyword>
<gene>
    <name evidence="8" type="primary">gb22418</name>
    <name evidence="8" type="ORF">PR202_gb22418</name>
</gene>
<keyword evidence="2 6" id="KW-0328">Glycosyltransferase</keyword>
<comment type="subcellular location">
    <subcellularLocation>
        <location evidence="6">Golgi apparatus</location>
        <location evidence="6">Golgi stack membrane</location>
        <topology evidence="6">Single-pass type II membrane protein</topology>
    </subcellularLocation>
</comment>
<proteinExistence type="inferred from homology"/>
<dbReference type="Proteomes" id="UP001054889">
    <property type="component" value="Unassembled WGS sequence"/>
</dbReference>
<evidence type="ECO:0000313" key="8">
    <source>
        <dbReference type="EMBL" id="GJN33794.1"/>
    </source>
</evidence>
<evidence type="ECO:0000256" key="2">
    <source>
        <dbReference type="ARBA" id="ARBA00022676"/>
    </source>
</evidence>